<name>A0A8H7BJB9_9FUNG</name>
<keyword evidence="3" id="KW-1185">Reference proteome</keyword>
<evidence type="ECO:0000259" key="1">
    <source>
        <dbReference type="Pfam" id="PF06985"/>
    </source>
</evidence>
<dbReference type="OrthoDB" id="5071163at2759"/>
<dbReference type="AlphaFoldDB" id="A0A8H7BJB9"/>
<accession>A0A8H7BJB9</accession>
<evidence type="ECO:0000313" key="2">
    <source>
        <dbReference type="EMBL" id="KAF7720911.1"/>
    </source>
</evidence>
<dbReference type="Pfam" id="PF06985">
    <property type="entry name" value="HET"/>
    <property type="match status" value="1"/>
</dbReference>
<dbReference type="PANTHER" id="PTHR24148:SF64">
    <property type="entry name" value="HETEROKARYON INCOMPATIBILITY DOMAIN-CONTAINING PROTEIN"/>
    <property type="match status" value="1"/>
</dbReference>
<feature type="non-terminal residue" evidence="2">
    <location>
        <position position="1"/>
    </location>
</feature>
<dbReference type="Proteomes" id="UP000605846">
    <property type="component" value="Unassembled WGS sequence"/>
</dbReference>
<protein>
    <recommendedName>
        <fullName evidence="1">Heterokaryon incompatibility domain-containing protein</fullName>
    </recommendedName>
</protein>
<dbReference type="InterPro" id="IPR010730">
    <property type="entry name" value="HET"/>
</dbReference>
<dbReference type="EMBL" id="JABAYA010000337">
    <property type="protein sequence ID" value="KAF7720911.1"/>
    <property type="molecule type" value="Genomic_DNA"/>
</dbReference>
<feature type="domain" description="Heterokaryon incompatibility" evidence="1">
    <location>
        <begin position="91"/>
        <end position="197"/>
    </location>
</feature>
<proteinExistence type="predicted"/>
<comment type="caution">
    <text evidence="2">The sequence shown here is derived from an EMBL/GenBank/DDBJ whole genome shotgun (WGS) entry which is preliminary data.</text>
</comment>
<dbReference type="InterPro" id="IPR052895">
    <property type="entry name" value="HetReg/Transcr_Mod"/>
</dbReference>
<dbReference type="PANTHER" id="PTHR24148">
    <property type="entry name" value="ANKYRIN REPEAT DOMAIN-CONTAINING PROTEIN 39 HOMOLOG-RELATED"/>
    <property type="match status" value="1"/>
</dbReference>
<gene>
    <name evidence="2" type="ORF">EC973_005786</name>
</gene>
<evidence type="ECO:0000313" key="3">
    <source>
        <dbReference type="Proteomes" id="UP000605846"/>
    </source>
</evidence>
<sequence>RFLVCTTYPTLNTIKCTSTPLDENVPTHRTSSCPLDRQCEAKAQISDNEAYGTSKSRRDRIESEIVLLNTESDFNNIKCISIPFDENVPEYYAISYQWGVHSEWKARTPNYEASITSVLQRNLIKLCKYYRRRIRYLWIDVVCIYQTDKKPTKTALKIIHDIYRKADRIIAVPDLCYCAENPFMDHVTKEDIESTLISHMQARAKNFHNHPDVVKLFDENEPRTYSGIRLDYNELDQNLKPWNRCKPWDRWREKCRGPPYCPFSLLTNGYPNRGREFIERVTKE</sequence>
<organism evidence="2 3">
    <name type="scientific">Apophysomyces ossiformis</name>
    <dbReference type="NCBI Taxonomy" id="679940"/>
    <lineage>
        <taxon>Eukaryota</taxon>
        <taxon>Fungi</taxon>
        <taxon>Fungi incertae sedis</taxon>
        <taxon>Mucoromycota</taxon>
        <taxon>Mucoromycotina</taxon>
        <taxon>Mucoromycetes</taxon>
        <taxon>Mucorales</taxon>
        <taxon>Mucorineae</taxon>
        <taxon>Mucoraceae</taxon>
        <taxon>Apophysomyces</taxon>
    </lineage>
</organism>
<reference evidence="2" key="1">
    <citation type="submission" date="2020-01" db="EMBL/GenBank/DDBJ databases">
        <title>Genome Sequencing of Three Apophysomyces-Like Fungal Strains Confirms a Novel Fungal Genus in the Mucoromycota with divergent Burkholderia-like Endosymbiotic Bacteria.</title>
        <authorList>
            <person name="Stajich J.E."/>
            <person name="Macias A.M."/>
            <person name="Carter-House D."/>
            <person name="Lovett B."/>
            <person name="Kasson L.R."/>
            <person name="Berry K."/>
            <person name="Grigoriev I."/>
            <person name="Chang Y."/>
            <person name="Spatafora J."/>
            <person name="Kasson M.T."/>
        </authorList>
    </citation>
    <scope>NUCLEOTIDE SEQUENCE</scope>
    <source>
        <strain evidence="2">NRRL A-21654</strain>
    </source>
</reference>